<gene>
    <name evidence="2" type="ORF">GCM10010151_13210</name>
</gene>
<keyword evidence="3" id="KW-1185">Reference proteome</keyword>
<sequence length="127" mass="13189">MSLLQTARRGLIEAAESAAPALRYVAAHLAALRAAAAVLAERADPDSRTRGRPRSVWVLLPEAEPALREWAAFFAAGAGKRAAAEAGLPRAVTAAEADELLHDAEIFVSLVETTLGVPGQPMLPAAG</sequence>
<feature type="domain" description="SAV-6107-like HEPN" evidence="1">
    <location>
        <begin position="14"/>
        <end position="112"/>
    </location>
</feature>
<dbReference type="Proteomes" id="UP001501822">
    <property type="component" value="Unassembled WGS sequence"/>
</dbReference>
<dbReference type="Pfam" id="PF18726">
    <property type="entry name" value="HEPN_SAV_6107"/>
    <property type="match status" value="1"/>
</dbReference>
<accession>A0ABP3FTN4</accession>
<proteinExistence type="predicted"/>
<dbReference type="InterPro" id="IPR040891">
    <property type="entry name" value="HEPN_SAV_6107"/>
</dbReference>
<comment type="caution">
    <text evidence="2">The sequence shown here is derived from an EMBL/GenBank/DDBJ whole genome shotgun (WGS) entry which is preliminary data.</text>
</comment>
<protein>
    <recommendedName>
        <fullName evidence="1">SAV-6107-like HEPN domain-containing protein</fullName>
    </recommendedName>
</protein>
<reference evidence="3" key="1">
    <citation type="journal article" date="2019" name="Int. J. Syst. Evol. Microbiol.">
        <title>The Global Catalogue of Microorganisms (GCM) 10K type strain sequencing project: providing services to taxonomists for standard genome sequencing and annotation.</title>
        <authorList>
            <consortium name="The Broad Institute Genomics Platform"/>
            <consortium name="The Broad Institute Genome Sequencing Center for Infectious Disease"/>
            <person name="Wu L."/>
            <person name="Ma J."/>
        </authorList>
    </citation>
    <scope>NUCLEOTIDE SEQUENCE [LARGE SCALE GENOMIC DNA]</scope>
    <source>
        <strain evidence="3">JCM 3146</strain>
    </source>
</reference>
<organism evidence="2 3">
    <name type="scientific">Actinoallomurus spadix</name>
    <dbReference type="NCBI Taxonomy" id="79912"/>
    <lineage>
        <taxon>Bacteria</taxon>
        <taxon>Bacillati</taxon>
        <taxon>Actinomycetota</taxon>
        <taxon>Actinomycetes</taxon>
        <taxon>Streptosporangiales</taxon>
        <taxon>Thermomonosporaceae</taxon>
        <taxon>Actinoallomurus</taxon>
    </lineage>
</organism>
<evidence type="ECO:0000313" key="2">
    <source>
        <dbReference type="EMBL" id="GAA0324683.1"/>
    </source>
</evidence>
<evidence type="ECO:0000259" key="1">
    <source>
        <dbReference type="Pfam" id="PF18726"/>
    </source>
</evidence>
<dbReference type="EMBL" id="BAAABM010000007">
    <property type="protein sequence ID" value="GAA0324683.1"/>
    <property type="molecule type" value="Genomic_DNA"/>
</dbReference>
<dbReference type="RefSeq" id="WP_252799885.1">
    <property type="nucleotide sequence ID" value="NZ_BAAABM010000007.1"/>
</dbReference>
<name>A0ABP3FTN4_9ACTN</name>
<evidence type="ECO:0000313" key="3">
    <source>
        <dbReference type="Proteomes" id="UP001501822"/>
    </source>
</evidence>